<evidence type="ECO:0000313" key="1">
    <source>
        <dbReference type="EMBL" id="TYG55035.1"/>
    </source>
</evidence>
<evidence type="ECO:0000313" key="2">
    <source>
        <dbReference type="Proteomes" id="UP000323506"/>
    </source>
</evidence>
<accession>A0A5D2BFE8</accession>
<keyword evidence="2" id="KW-1185">Reference proteome</keyword>
<dbReference type="AlphaFoldDB" id="A0A5D2BFE8"/>
<dbReference type="Proteomes" id="UP000323506">
    <property type="component" value="Chromosome D09"/>
</dbReference>
<protein>
    <submittedName>
        <fullName evidence="1">Uncharacterized protein</fullName>
    </submittedName>
</protein>
<name>A0A5D2BFE8_GOSDA</name>
<organism evidence="1 2">
    <name type="scientific">Gossypium darwinii</name>
    <name type="common">Darwin's cotton</name>
    <name type="synonym">Gossypium barbadense var. darwinii</name>
    <dbReference type="NCBI Taxonomy" id="34276"/>
    <lineage>
        <taxon>Eukaryota</taxon>
        <taxon>Viridiplantae</taxon>
        <taxon>Streptophyta</taxon>
        <taxon>Embryophyta</taxon>
        <taxon>Tracheophyta</taxon>
        <taxon>Spermatophyta</taxon>
        <taxon>Magnoliopsida</taxon>
        <taxon>eudicotyledons</taxon>
        <taxon>Gunneridae</taxon>
        <taxon>Pentapetalae</taxon>
        <taxon>rosids</taxon>
        <taxon>malvids</taxon>
        <taxon>Malvales</taxon>
        <taxon>Malvaceae</taxon>
        <taxon>Malvoideae</taxon>
        <taxon>Gossypium</taxon>
    </lineage>
</organism>
<proteinExistence type="predicted"/>
<dbReference type="EMBL" id="CM017709">
    <property type="protein sequence ID" value="TYG55035.1"/>
    <property type="molecule type" value="Genomic_DNA"/>
</dbReference>
<sequence length="46" mass="5565">MMVLLNFDKQDELHNLIHWLRLVSADIFQRLQLQLPTSQNPFLTTW</sequence>
<reference evidence="1 2" key="1">
    <citation type="submission" date="2019-06" db="EMBL/GenBank/DDBJ databases">
        <title>WGS assembly of Gossypium darwinii.</title>
        <authorList>
            <person name="Chen Z.J."/>
            <person name="Sreedasyam A."/>
            <person name="Ando A."/>
            <person name="Song Q."/>
            <person name="De L."/>
            <person name="Hulse-Kemp A."/>
            <person name="Ding M."/>
            <person name="Ye W."/>
            <person name="Kirkbride R."/>
            <person name="Jenkins J."/>
            <person name="Plott C."/>
            <person name="Lovell J."/>
            <person name="Lin Y.-M."/>
            <person name="Vaughn R."/>
            <person name="Liu B."/>
            <person name="Li W."/>
            <person name="Simpson S."/>
            <person name="Scheffler B."/>
            <person name="Saski C."/>
            <person name="Grover C."/>
            <person name="Hu G."/>
            <person name="Conover J."/>
            <person name="Carlson J."/>
            <person name="Shu S."/>
            <person name="Boston L."/>
            <person name="Williams M."/>
            <person name="Peterson D."/>
            <person name="Mcgee K."/>
            <person name="Jones D."/>
            <person name="Wendel J."/>
            <person name="Stelly D."/>
            <person name="Grimwood J."/>
            <person name="Schmutz J."/>
        </authorList>
    </citation>
    <scope>NUCLEOTIDE SEQUENCE [LARGE SCALE GENOMIC DNA]</scope>
    <source>
        <strain evidence="1">1808015.09</strain>
    </source>
</reference>
<gene>
    <name evidence="1" type="ORF">ES288_D09G239600v1</name>
</gene>